<keyword evidence="1" id="KW-0399">Innate immunity</keyword>
<dbReference type="PRINTS" id="PR01407">
    <property type="entry name" value="BUTYPHLNCDUF"/>
</dbReference>
<dbReference type="PROSITE" id="PS50119">
    <property type="entry name" value="ZF_BBOX"/>
    <property type="match status" value="1"/>
</dbReference>
<dbReference type="PANTHER" id="PTHR25465">
    <property type="entry name" value="B-BOX DOMAIN CONTAINING"/>
    <property type="match status" value="1"/>
</dbReference>
<dbReference type="FunFam" id="2.60.120.920:FF:000004">
    <property type="entry name" value="Butyrophilin subfamily 1 member A1"/>
    <property type="match status" value="1"/>
</dbReference>
<dbReference type="InterPro" id="IPR006574">
    <property type="entry name" value="PRY"/>
</dbReference>
<dbReference type="PROSITE" id="PS50188">
    <property type="entry name" value="B302_SPRY"/>
    <property type="match status" value="1"/>
</dbReference>
<dbReference type="InterPro" id="IPR001870">
    <property type="entry name" value="B30.2/SPRY"/>
</dbReference>
<dbReference type="SMART" id="SM00589">
    <property type="entry name" value="PRY"/>
    <property type="match status" value="1"/>
</dbReference>
<dbReference type="Pfam" id="PF00643">
    <property type="entry name" value="zf-B_box"/>
    <property type="match status" value="1"/>
</dbReference>
<dbReference type="CDD" id="cd19769">
    <property type="entry name" value="Bbox2_TRIM16-like"/>
    <property type="match status" value="1"/>
</dbReference>
<evidence type="ECO:0000313" key="10">
    <source>
        <dbReference type="Ensembl" id="ENSSPAP00000012034.1"/>
    </source>
</evidence>
<dbReference type="SMART" id="SM00336">
    <property type="entry name" value="BBOX"/>
    <property type="match status" value="1"/>
</dbReference>
<evidence type="ECO:0000313" key="12">
    <source>
        <dbReference type="RefSeq" id="XP_008288676.1"/>
    </source>
</evidence>
<protein>
    <submittedName>
        <fullName evidence="10 12">E3 ubiquitin-protein ligase TRIM41-like</fullName>
    </submittedName>
</protein>
<dbReference type="AlphaFoldDB" id="A0A3B5A1B7"/>
<dbReference type="RefSeq" id="XP_008288676.1">
    <property type="nucleotide sequence ID" value="XM_008290454.1"/>
</dbReference>
<dbReference type="GeneID" id="103363620"/>
<dbReference type="Pfam" id="PF13765">
    <property type="entry name" value="PRY"/>
    <property type="match status" value="1"/>
</dbReference>
<dbReference type="PROSITE" id="PS50089">
    <property type="entry name" value="ZF_RING_2"/>
    <property type="match status" value="1"/>
</dbReference>
<evidence type="ECO:0000259" key="7">
    <source>
        <dbReference type="PROSITE" id="PS50089"/>
    </source>
</evidence>
<dbReference type="GO" id="GO:0008270">
    <property type="term" value="F:zinc ion binding"/>
    <property type="evidence" value="ECO:0007669"/>
    <property type="project" value="UniProtKB-KW"/>
</dbReference>
<dbReference type="Gene3D" id="3.30.40.10">
    <property type="entry name" value="Zinc/RING finger domain, C3HC4 (zinc finger)"/>
    <property type="match status" value="1"/>
</dbReference>
<dbReference type="InterPro" id="IPR058030">
    <property type="entry name" value="TRIM8/14/16/25/29/45/65_CC"/>
</dbReference>
<dbReference type="GeneTree" id="ENSGT01040000240400"/>
<dbReference type="InterPro" id="IPR027370">
    <property type="entry name" value="Znf-RING_euk"/>
</dbReference>
<evidence type="ECO:0000313" key="11">
    <source>
        <dbReference type="Proteomes" id="UP000694891"/>
    </source>
</evidence>
<reference evidence="10" key="1">
    <citation type="submission" date="2023-09" db="UniProtKB">
        <authorList>
            <consortium name="Ensembl"/>
        </authorList>
    </citation>
    <scope>IDENTIFICATION</scope>
</reference>
<dbReference type="Pfam" id="PF13445">
    <property type="entry name" value="zf-RING_UBOX"/>
    <property type="match status" value="1"/>
</dbReference>
<evidence type="ECO:0000256" key="2">
    <source>
        <dbReference type="ARBA" id="ARBA00022723"/>
    </source>
</evidence>
<keyword evidence="2" id="KW-0479">Metal-binding</keyword>
<evidence type="ECO:0000256" key="4">
    <source>
        <dbReference type="ARBA" id="ARBA00022833"/>
    </source>
</evidence>
<accession>A0A3B5A1B7</accession>
<reference evidence="12" key="2">
    <citation type="submission" date="2025-04" db="UniProtKB">
        <authorList>
            <consortium name="RefSeq"/>
        </authorList>
    </citation>
    <scope>IDENTIFICATION</scope>
</reference>
<dbReference type="SMART" id="SM00184">
    <property type="entry name" value="RING"/>
    <property type="match status" value="1"/>
</dbReference>
<feature type="domain" description="B box-type" evidence="8">
    <location>
        <begin position="149"/>
        <end position="189"/>
    </location>
</feature>
<dbReference type="InterPro" id="IPR017907">
    <property type="entry name" value="Znf_RING_CS"/>
</dbReference>
<dbReference type="OrthoDB" id="6270329at2759"/>
<keyword evidence="11" id="KW-1185">Reference proteome</keyword>
<sequence length="543" mass="61894">MATANSLLSEDQLLCSICLDVFTDPVTIPCGHNFCKSCITQHWTVNVHIQCPMCKEPLSRRPELRVNTFISEIAGQFRLSAQHEASSSSSMHHGDKAGEVLCDVCTETKLKAVKSCLVCLTSYCETHLESHHGTPGLKRHQLMGPVKNLEDRLCKKHDRPLELFCQTDQVCVCHFCTESNHWRHATIPLIEEYQQQKAKLQKTETEIHQMIEERRLKMDQIRESVKLSKEEADRETAASVQVFTALIQSVERGLAQLTHMIEEKQKSTEEQAEGFIKELEEEICELMKRSSEVEQLSHTEDQLLFLQSFPSLNPAPPTKDWTEVRVHSSYEVTVRRAVAQLEETLREEAKKLCAEVELKGFRRFAVDVTLDPDTANPYLILSEDGKQVSHGDIKQKIPDSPERFSYYSVLGKQGFSSGRLYYEVQVKDKIDWTVGVATESINRKDSFKIITKKHLCAICFRRAKYQVVASTNHISLKSKPEKVGVFVNYEEGLVSFYDVHTAALIYSFTGCNFTERIFPYFNPRHNVDGENSSPLIICPVTTQ</sequence>
<dbReference type="STRING" id="144197.ENSSPAP00000012034"/>
<dbReference type="Pfam" id="PF25600">
    <property type="entry name" value="TRIM_CC"/>
    <property type="match status" value="1"/>
</dbReference>
<dbReference type="InterPro" id="IPR001841">
    <property type="entry name" value="Znf_RING"/>
</dbReference>
<dbReference type="InterPro" id="IPR051051">
    <property type="entry name" value="E3_ubiq-ligase_TRIM/RNF"/>
</dbReference>
<evidence type="ECO:0000256" key="1">
    <source>
        <dbReference type="ARBA" id="ARBA00022588"/>
    </source>
</evidence>
<dbReference type="GO" id="GO:0045087">
    <property type="term" value="P:innate immune response"/>
    <property type="evidence" value="ECO:0007669"/>
    <property type="project" value="UniProtKB-KW"/>
</dbReference>
<dbReference type="Pfam" id="PF00622">
    <property type="entry name" value="SPRY"/>
    <property type="match status" value="1"/>
</dbReference>
<dbReference type="CDD" id="cd13733">
    <property type="entry name" value="SPRY_PRY_C-I_1"/>
    <property type="match status" value="1"/>
</dbReference>
<dbReference type="Gene3D" id="2.60.120.920">
    <property type="match status" value="1"/>
</dbReference>
<dbReference type="InterPro" id="IPR000315">
    <property type="entry name" value="Znf_B-box"/>
</dbReference>
<dbReference type="InterPro" id="IPR013320">
    <property type="entry name" value="ConA-like_dom_sf"/>
</dbReference>
<evidence type="ECO:0000256" key="6">
    <source>
        <dbReference type="PROSITE-ProRule" id="PRU00024"/>
    </source>
</evidence>
<evidence type="ECO:0000256" key="5">
    <source>
        <dbReference type="ARBA" id="ARBA00022859"/>
    </source>
</evidence>
<dbReference type="SMART" id="SM00449">
    <property type="entry name" value="SPRY"/>
    <property type="match status" value="1"/>
</dbReference>
<dbReference type="InterPro" id="IPR003879">
    <property type="entry name" value="Butyrophylin_SPRY"/>
</dbReference>
<dbReference type="SUPFAM" id="SSF57850">
    <property type="entry name" value="RING/U-box"/>
    <property type="match status" value="1"/>
</dbReference>
<dbReference type="PANTHER" id="PTHR25465:SF32">
    <property type="entry name" value="BLOODTHIRSTY-RELATED GENE FAMILY, MEMBER 16 ISOFORM X1-RELATED"/>
    <property type="match status" value="1"/>
</dbReference>
<gene>
    <name evidence="12" type="primary">LOC103363620</name>
</gene>
<organism evidence="10">
    <name type="scientific">Stegastes partitus</name>
    <name type="common">bicolor damselfish</name>
    <dbReference type="NCBI Taxonomy" id="144197"/>
    <lineage>
        <taxon>Eukaryota</taxon>
        <taxon>Metazoa</taxon>
        <taxon>Chordata</taxon>
        <taxon>Craniata</taxon>
        <taxon>Vertebrata</taxon>
        <taxon>Euteleostomi</taxon>
        <taxon>Actinopterygii</taxon>
        <taxon>Neopterygii</taxon>
        <taxon>Teleostei</taxon>
        <taxon>Neoteleostei</taxon>
        <taxon>Acanthomorphata</taxon>
        <taxon>Ovalentaria</taxon>
        <taxon>Pomacentridae</taxon>
        <taxon>Stegastes</taxon>
    </lineage>
</organism>
<evidence type="ECO:0000256" key="3">
    <source>
        <dbReference type="ARBA" id="ARBA00022771"/>
    </source>
</evidence>
<keyword evidence="3 6" id="KW-0863">Zinc-finger</keyword>
<dbReference type="Gene3D" id="4.10.830.40">
    <property type="match status" value="1"/>
</dbReference>
<dbReference type="InterPro" id="IPR043136">
    <property type="entry name" value="B30.2/SPRY_sf"/>
</dbReference>
<keyword evidence="5" id="KW-0391">Immunity</keyword>
<dbReference type="GO" id="GO:0005737">
    <property type="term" value="C:cytoplasm"/>
    <property type="evidence" value="ECO:0007669"/>
    <property type="project" value="UniProtKB-ARBA"/>
</dbReference>
<evidence type="ECO:0000259" key="9">
    <source>
        <dbReference type="PROSITE" id="PS50188"/>
    </source>
</evidence>
<evidence type="ECO:0000259" key="8">
    <source>
        <dbReference type="PROSITE" id="PS50119"/>
    </source>
</evidence>
<feature type="domain" description="RING-type" evidence="7">
    <location>
        <begin position="15"/>
        <end position="55"/>
    </location>
</feature>
<dbReference type="Gene3D" id="3.30.160.60">
    <property type="entry name" value="Classic Zinc Finger"/>
    <property type="match status" value="1"/>
</dbReference>
<dbReference type="SUPFAM" id="SSF57845">
    <property type="entry name" value="B-box zinc-binding domain"/>
    <property type="match status" value="1"/>
</dbReference>
<proteinExistence type="predicted"/>
<dbReference type="InterPro" id="IPR003877">
    <property type="entry name" value="SPRY_dom"/>
</dbReference>
<dbReference type="Proteomes" id="UP000694891">
    <property type="component" value="Unplaced"/>
</dbReference>
<name>A0A3B5A1B7_9TELE</name>
<feature type="domain" description="B30.2/SPRY" evidence="9">
    <location>
        <begin position="348"/>
        <end position="540"/>
    </location>
</feature>
<dbReference type="PROSITE" id="PS00518">
    <property type="entry name" value="ZF_RING_1"/>
    <property type="match status" value="1"/>
</dbReference>
<dbReference type="InterPro" id="IPR013083">
    <property type="entry name" value="Znf_RING/FYVE/PHD"/>
</dbReference>
<keyword evidence="4" id="KW-0862">Zinc</keyword>
<dbReference type="Ensembl" id="ENSSPAT00000012240.1">
    <property type="protein sequence ID" value="ENSSPAP00000012034.1"/>
    <property type="gene ID" value="ENSSPAG00000009134.1"/>
</dbReference>
<dbReference type="SUPFAM" id="SSF49899">
    <property type="entry name" value="Concanavalin A-like lectins/glucanases"/>
    <property type="match status" value="1"/>
</dbReference>